<gene>
    <name evidence="5" type="ORF">L2A60_13955</name>
</gene>
<accession>A0ABS9DYF1</accession>
<dbReference type="EMBL" id="JAKGBZ010000030">
    <property type="protein sequence ID" value="MCF3947783.1"/>
    <property type="molecule type" value="Genomic_DNA"/>
</dbReference>
<dbReference type="InterPro" id="IPR020471">
    <property type="entry name" value="AKR"/>
</dbReference>
<keyword evidence="6" id="KW-1185">Reference proteome</keyword>
<feature type="domain" description="NADP-dependent oxidoreductase" evidence="4">
    <location>
        <begin position="16"/>
        <end position="258"/>
    </location>
</feature>
<dbReference type="PRINTS" id="PR00069">
    <property type="entry name" value="ALDKETRDTASE"/>
</dbReference>
<dbReference type="PANTHER" id="PTHR43827:SF3">
    <property type="entry name" value="NADP-DEPENDENT OXIDOREDUCTASE DOMAIN-CONTAINING PROTEIN"/>
    <property type="match status" value="1"/>
</dbReference>
<comment type="similarity">
    <text evidence="1">Belongs to the aldo/keto reductase family.</text>
</comment>
<evidence type="ECO:0000259" key="4">
    <source>
        <dbReference type="Pfam" id="PF00248"/>
    </source>
</evidence>
<sequence length="278" mass="29957">MTKIATVGANGLAMPKLGLGTWRMSGKECQTSIARALALGYRHIDTAEMYNNEAAVGAGIEASGIPRGEIFLTTKVWYENLAPDAIRRAIESSLAKLRTSYVDLYLIHWPSASMNLPAALETMAHLKCEGTVKHFGVANFTVALLCQAAEIIGAEIACNQIEYHVLLDQSAVLDYARRHGIVVTAYCPLAQGRLSDYDGLAGIATKHGVTPAQIALKWLLDQDGVAAIPKATRAESQQANLAALDIVLDDEDRSVIASLPKTQRCVDPGFAPQWDRVA</sequence>
<evidence type="ECO:0000256" key="3">
    <source>
        <dbReference type="ARBA" id="ARBA00023002"/>
    </source>
</evidence>
<dbReference type="InterPro" id="IPR018170">
    <property type="entry name" value="Aldo/ket_reductase_CS"/>
</dbReference>
<dbReference type="SUPFAM" id="SSF51430">
    <property type="entry name" value="NAD(P)-linked oxidoreductase"/>
    <property type="match status" value="1"/>
</dbReference>
<evidence type="ECO:0000256" key="2">
    <source>
        <dbReference type="ARBA" id="ARBA00022857"/>
    </source>
</evidence>
<evidence type="ECO:0000313" key="5">
    <source>
        <dbReference type="EMBL" id="MCF3947783.1"/>
    </source>
</evidence>
<protein>
    <submittedName>
        <fullName evidence="5">Aldo/keto reductase</fullName>
    </submittedName>
</protein>
<dbReference type="PANTHER" id="PTHR43827">
    <property type="entry name" value="2,5-DIKETO-D-GLUCONIC ACID REDUCTASE"/>
    <property type="match status" value="1"/>
</dbReference>
<dbReference type="Proteomes" id="UP001521209">
    <property type="component" value="Unassembled WGS sequence"/>
</dbReference>
<dbReference type="PROSITE" id="PS00798">
    <property type="entry name" value="ALDOKETO_REDUCTASE_1"/>
    <property type="match status" value="1"/>
</dbReference>
<keyword evidence="3" id="KW-0560">Oxidoreductase</keyword>
<dbReference type="Pfam" id="PF00248">
    <property type="entry name" value="Aldo_ket_red"/>
    <property type="match status" value="1"/>
</dbReference>
<name>A0ABS9DYF1_9PROT</name>
<proteinExistence type="inferred from homology"/>
<dbReference type="PIRSF" id="PIRSF000097">
    <property type="entry name" value="AKR"/>
    <property type="match status" value="1"/>
</dbReference>
<evidence type="ECO:0000313" key="6">
    <source>
        <dbReference type="Proteomes" id="UP001521209"/>
    </source>
</evidence>
<organism evidence="5 6">
    <name type="scientific">Acidiphilium iwatense</name>
    <dbReference type="NCBI Taxonomy" id="768198"/>
    <lineage>
        <taxon>Bacteria</taxon>
        <taxon>Pseudomonadati</taxon>
        <taxon>Pseudomonadota</taxon>
        <taxon>Alphaproteobacteria</taxon>
        <taxon>Acetobacterales</taxon>
        <taxon>Acidocellaceae</taxon>
        <taxon>Acidiphilium</taxon>
    </lineage>
</organism>
<dbReference type="InterPro" id="IPR036812">
    <property type="entry name" value="NAD(P)_OxRdtase_dom_sf"/>
</dbReference>
<evidence type="ECO:0000256" key="1">
    <source>
        <dbReference type="ARBA" id="ARBA00007905"/>
    </source>
</evidence>
<dbReference type="RefSeq" id="WP_235705058.1">
    <property type="nucleotide sequence ID" value="NZ_JAKGBZ010000030.1"/>
</dbReference>
<dbReference type="InterPro" id="IPR023210">
    <property type="entry name" value="NADP_OxRdtase_dom"/>
</dbReference>
<comment type="caution">
    <text evidence="5">The sequence shown here is derived from an EMBL/GenBank/DDBJ whole genome shotgun (WGS) entry which is preliminary data.</text>
</comment>
<dbReference type="Gene3D" id="3.20.20.100">
    <property type="entry name" value="NADP-dependent oxidoreductase domain"/>
    <property type="match status" value="1"/>
</dbReference>
<keyword evidence="2" id="KW-0521">NADP</keyword>
<reference evidence="5 6" key="1">
    <citation type="submission" date="2022-01" db="EMBL/GenBank/DDBJ databases">
        <authorList>
            <person name="Won M."/>
            <person name="Kim S.-J."/>
            <person name="Kwon S.-W."/>
        </authorList>
    </citation>
    <scope>NUCLEOTIDE SEQUENCE [LARGE SCALE GENOMIC DNA]</scope>
    <source>
        <strain evidence="5 6">KCTC 23505</strain>
    </source>
</reference>